<dbReference type="Pfam" id="PF23771">
    <property type="entry name" value="DUF7168"/>
    <property type="match status" value="1"/>
</dbReference>
<evidence type="ECO:0000313" key="5">
    <source>
        <dbReference type="Proteomes" id="UP000186895"/>
    </source>
</evidence>
<name>A0A1N6RMY1_9GAMM</name>
<feature type="domain" description="DUF7168" evidence="3">
    <location>
        <begin position="44"/>
        <end position="186"/>
    </location>
</feature>
<protein>
    <submittedName>
        <fullName evidence="4">Uncharacterized protein</fullName>
    </submittedName>
</protein>
<dbReference type="RefSeq" id="WP_076462551.1">
    <property type="nucleotide sequence ID" value="NZ_FTMN01000003.1"/>
</dbReference>
<evidence type="ECO:0000259" key="3">
    <source>
        <dbReference type="Pfam" id="PF23771"/>
    </source>
</evidence>
<evidence type="ECO:0000313" key="4">
    <source>
        <dbReference type="EMBL" id="SIQ30159.1"/>
    </source>
</evidence>
<dbReference type="InterPro" id="IPR055592">
    <property type="entry name" value="DUF7168"/>
</dbReference>
<dbReference type="EMBL" id="FTMN01000003">
    <property type="protein sequence ID" value="SIQ30159.1"/>
    <property type="molecule type" value="Genomic_DNA"/>
</dbReference>
<sequence>MDKKILDKIKKCLALAKSNNANEAATALRQAQKLMAEHGITGDDLELSEIQRAEVFGCPAQTPSKWVCHLVSIVGEAFGVEAVLMGKFKGCDVSFIGPGSQPEIASYAYTVLYRQVSADRTAHVRSLGKRLKPSTKTRRGDLFALHWVHAVYAKVQKMAMSERTCQLIETFKEREFSNLTTTEGRESKTNKRDMASALAGRVQGRKANLHHGMSGHAEEQMRIGGGA</sequence>
<evidence type="ECO:0000256" key="1">
    <source>
        <dbReference type="SAM" id="MobiDB-lite"/>
    </source>
</evidence>
<dbReference type="InterPro" id="IPR016868">
    <property type="entry name" value="Phage_B3_Orf5"/>
</dbReference>
<feature type="domain" description="DUF2786" evidence="2">
    <location>
        <begin position="4"/>
        <end position="41"/>
    </location>
</feature>
<gene>
    <name evidence="4" type="ORF">SAMN05421647_103424</name>
</gene>
<reference evidence="4 5" key="1">
    <citation type="submission" date="2017-01" db="EMBL/GenBank/DDBJ databases">
        <authorList>
            <person name="Mah S.A."/>
            <person name="Swanson W.J."/>
            <person name="Moy G.W."/>
            <person name="Vacquier V.D."/>
        </authorList>
    </citation>
    <scope>NUCLEOTIDE SEQUENCE [LARGE SCALE GENOMIC DNA]</scope>
    <source>
        <strain evidence="4 5">DSM 7027</strain>
    </source>
</reference>
<dbReference type="Proteomes" id="UP000186895">
    <property type="component" value="Unassembled WGS sequence"/>
</dbReference>
<dbReference type="AlphaFoldDB" id="A0A1N6RMY1"/>
<dbReference type="PIRSF" id="PIRSF028111">
    <property type="entry name" value="UCP028111"/>
    <property type="match status" value="1"/>
</dbReference>
<evidence type="ECO:0000259" key="2">
    <source>
        <dbReference type="Pfam" id="PF10979"/>
    </source>
</evidence>
<feature type="region of interest" description="Disordered" evidence="1">
    <location>
        <begin position="205"/>
        <end position="227"/>
    </location>
</feature>
<dbReference type="STRING" id="49186.SAMN05421647_103424"/>
<keyword evidence="5" id="KW-1185">Reference proteome</keyword>
<organism evidence="4 5">
    <name type="scientific">Marinobacterium stanieri</name>
    <dbReference type="NCBI Taxonomy" id="49186"/>
    <lineage>
        <taxon>Bacteria</taxon>
        <taxon>Pseudomonadati</taxon>
        <taxon>Pseudomonadota</taxon>
        <taxon>Gammaproteobacteria</taxon>
        <taxon>Oceanospirillales</taxon>
        <taxon>Oceanospirillaceae</taxon>
        <taxon>Marinobacterium</taxon>
    </lineage>
</organism>
<dbReference type="Pfam" id="PF10979">
    <property type="entry name" value="DUF2786"/>
    <property type="match status" value="1"/>
</dbReference>
<accession>A0A1N6RMY1</accession>
<proteinExistence type="predicted"/>
<dbReference type="InterPro" id="IPR024498">
    <property type="entry name" value="DUF2786"/>
</dbReference>